<evidence type="ECO:0000313" key="8">
    <source>
        <dbReference type="Proteomes" id="UP000663836"/>
    </source>
</evidence>
<dbReference type="PROSITE" id="PS50026">
    <property type="entry name" value="EGF_3"/>
    <property type="match status" value="2"/>
</dbReference>
<dbReference type="SUPFAM" id="SSF57196">
    <property type="entry name" value="EGF/Laminin"/>
    <property type="match status" value="2"/>
</dbReference>
<dbReference type="PANTHER" id="PTHR24049">
    <property type="entry name" value="CRUMBS FAMILY MEMBER"/>
    <property type="match status" value="1"/>
</dbReference>
<evidence type="ECO:0000256" key="2">
    <source>
        <dbReference type="ARBA" id="ARBA00022737"/>
    </source>
</evidence>
<dbReference type="AlphaFoldDB" id="A0A819UCG3"/>
<keyword evidence="3 4" id="KW-1015">Disulfide bond</keyword>
<keyword evidence="5" id="KW-1133">Transmembrane helix</keyword>
<dbReference type="EMBL" id="CAJOBD010007674">
    <property type="protein sequence ID" value="CAF4092927.1"/>
    <property type="molecule type" value="Genomic_DNA"/>
</dbReference>
<name>A0A819UCG3_9BILA</name>
<accession>A0A819UCG3</accession>
<protein>
    <recommendedName>
        <fullName evidence="6">EGF-like domain-containing protein</fullName>
    </recommendedName>
</protein>
<evidence type="ECO:0000256" key="5">
    <source>
        <dbReference type="SAM" id="Phobius"/>
    </source>
</evidence>
<organism evidence="7 8">
    <name type="scientific">Rotaria sordida</name>
    <dbReference type="NCBI Taxonomy" id="392033"/>
    <lineage>
        <taxon>Eukaryota</taxon>
        <taxon>Metazoa</taxon>
        <taxon>Spiralia</taxon>
        <taxon>Gnathifera</taxon>
        <taxon>Rotifera</taxon>
        <taxon>Eurotatoria</taxon>
        <taxon>Bdelloidea</taxon>
        <taxon>Philodinida</taxon>
        <taxon>Philodinidae</taxon>
        <taxon>Rotaria</taxon>
    </lineage>
</organism>
<evidence type="ECO:0000313" key="7">
    <source>
        <dbReference type="EMBL" id="CAF4092927.1"/>
    </source>
</evidence>
<dbReference type="Gene3D" id="2.10.25.10">
    <property type="entry name" value="Laminin"/>
    <property type="match status" value="2"/>
</dbReference>
<comment type="caution">
    <text evidence="7">The sequence shown here is derived from an EMBL/GenBank/DDBJ whole genome shotgun (WGS) entry which is preliminary data.</text>
</comment>
<feature type="domain" description="EGF-like" evidence="6">
    <location>
        <begin position="108"/>
        <end position="145"/>
    </location>
</feature>
<dbReference type="SMART" id="SM00181">
    <property type="entry name" value="EGF"/>
    <property type="match status" value="3"/>
</dbReference>
<evidence type="ECO:0000259" key="6">
    <source>
        <dbReference type="PROSITE" id="PS50026"/>
    </source>
</evidence>
<evidence type="ECO:0000256" key="4">
    <source>
        <dbReference type="PROSITE-ProRule" id="PRU00076"/>
    </source>
</evidence>
<feature type="disulfide bond" evidence="4">
    <location>
        <begin position="66"/>
        <end position="75"/>
    </location>
</feature>
<keyword evidence="1 4" id="KW-0245">EGF-like domain</keyword>
<dbReference type="Proteomes" id="UP000663836">
    <property type="component" value="Unassembled WGS sequence"/>
</dbReference>
<keyword evidence="5" id="KW-0812">Transmembrane</keyword>
<evidence type="ECO:0000256" key="3">
    <source>
        <dbReference type="ARBA" id="ARBA00023157"/>
    </source>
</evidence>
<reference evidence="7" key="1">
    <citation type="submission" date="2021-02" db="EMBL/GenBank/DDBJ databases">
        <authorList>
            <person name="Nowell W R."/>
        </authorList>
    </citation>
    <scope>NUCLEOTIDE SEQUENCE</scope>
</reference>
<feature type="domain" description="EGF-like" evidence="6">
    <location>
        <begin position="38"/>
        <end position="76"/>
    </location>
</feature>
<proteinExistence type="predicted"/>
<gene>
    <name evidence="7" type="ORF">JBS370_LOCUS31341</name>
</gene>
<dbReference type="InterPro" id="IPR051022">
    <property type="entry name" value="Notch_Cell-Fate_Det"/>
</dbReference>
<evidence type="ECO:0000256" key="1">
    <source>
        <dbReference type="ARBA" id="ARBA00022536"/>
    </source>
</evidence>
<comment type="caution">
    <text evidence="4">Lacks conserved residue(s) required for the propagation of feature annotation.</text>
</comment>
<keyword evidence="5" id="KW-0472">Membrane</keyword>
<keyword evidence="2" id="KW-0677">Repeat</keyword>
<sequence length="226" mass="25839">MISSSTTRTQVEESSHAFTPNKCPNTNNIGSNCNVSNNLYDILNPCLNFGNCSTHEINDLDYFCTCPNSFTGTHCEIDNRPWNCSEISNSTFLCICDDGWQGIHCESMINFCHNVTCENKGVCRSLLLNYRCECLGNNYYGHHCEFTSKKIITYKIVSTSFAYIAIIALIIVAMFIIIMNILKYCFGIDSTQEDSKRYRREKQARKRKHPVIERFVYVNAPPQISK</sequence>
<feature type="transmembrane region" description="Helical" evidence="5">
    <location>
        <begin position="161"/>
        <end position="182"/>
    </location>
</feature>
<dbReference type="PROSITE" id="PS00022">
    <property type="entry name" value="EGF_1"/>
    <property type="match status" value="1"/>
</dbReference>
<dbReference type="InterPro" id="IPR000742">
    <property type="entry name" value="EGF"/>
</dbReference>